<dbReference type="EMBL" id="KN042431">
    <property type="protein sequence ID" value="KFH62702.1"/>
    <property type="molecule type" value="Genomic_DNA"/>
</dbReference>
<reference evidence="5 6" key="1">
    <citation type="submission" date="2011-02" db="EMBL/GenBank/DDBJ databases">
        <title>The Genome Sequence of Mortierella verticillata NRRL 6337.</title>
        <authorList>
            <consortium name="The Broad Institute Genome Sequencing Platform"/>
            <person name="Russ C."/>
            <person name="Cuomo C."/>
            <person name="Burger G."/>
            <person name="Gray M.W."/>
            <person name="Holland P.W.H."/>
            <person name="King N."/>
            <person name="Lang F.B.F."/>
            <person name="Roger A.J."/>
            <person name="Ruiz-Trillo I."/>
            <person name="Young S.K."/>
            <person name="Zeng Q."/>
            <person name="Gargeya S."/>
            <person name="Alvarado L."/>
            <person name="Berlin A."/>
            <person name="Chapman S.B."/>
            <person name="Chen Z."/>
            <person name="Freedman E."/>
            <person name="Gellesch M."/>
            <person name="Goldberg J."/>
            <person name="Griggs A."/>
            <person name="Gujja S."/>
            <person name="Heilman E."/>
            <person name="Heiman D."/>
            <person name="Howarth C."/>
            <person name="Mehta T."/>
            <person name="Neiman D."/>
            <person name="Pearson M."/>
            <person name="Roberts A."/>
            <person name="Saif S."/>
            <person name="Shea T."/>
            <person name="Shenoy N."/>
            <person name="Sisk P."/>
            <person name="Stolte C."/>
            <person name="Sykes S."/>
            <person name="White J."/>
            <person name="Yandava C."/>
            <person name="Haas B."/>
            <person name="Nusbaum C."/>
            <person name="Birren B."/>
        </authorList>
    </citation>
    <scope>NUCLEOTIDE SEQUENCE [LARGE SCALE GENOMIC DNA]</scope>
    <source>
        <strain evidence="5 6">NRRL 6337</strain>
    </source>
</reference>
<accession>A0A086TL75</accession>
<evidence type="ECO:0000256" key="3">
    <source>
        <dbReference type="SAM" id="MobiDB-lite"/>
    </source>
</evidence>
<feature type="region of interest" description="Disordered" evidence="3">
    <location>
        <begin position="343"/>
        <end position="364"/>
    </location>
</feature>
<feature type="compositionally biased region" description="Polar residues" evidence="3">
    <location>
        <begin position="1"/>
        <end position="10"/>
    </location>
</feature>
<comment type="subcellular location">
    <subcellularLocation>
        <location evidence="2">Nucleus</location>
    </subcellularLocation>
</comment>
<feature type="region of interest" description="Disordered" evidence="3">
    <location>
        <begin position="465"/>
        <end position="492"/>
    </location>
</feature>
<dbReference type="PRINTS" id="PR00053">
    <property type="entry name" value="FORKHEAD"/>
</dbReference>
<name>A0A086TL75_9FUNG</name>
<dbReference type="Gene3D" id="1.10.10.10">
    <property type="entry name" value="Winged helix-like DNA-binding domain superfamily/Winged helix DNA-binding domain"/>
    <property type="match status" value="1"/>
</dbReference>
<feature type="compositionally biased region" description="Low complexity" evidence="3">
    <location>
        <begin position="467"/>
        <end position="485"/>
    </location>
</feature>
<dbReference type="PROSITE" id="PS50039">
    <property type="entry name" value="FORK_HEAD_3"/>
    <property type="match status" value="1"/>
</dbReference>
<evidence type="ECO:0000313" key="5">
    <source>
        <dbReference type="EMBL" id="KFH62702.1"/>
    </source>
</evidence>
<organism evidence="5 6">
    <name type="scientific">Podila verticillata NRRL 6337</name>
    <dbReference type="NCBI Taxonomy" id="1069443"/>
    <lineage>
        <taxon>Eukaryota</taxon>
        <taxon>Fungi</taxon>
        <taxon>Fungi incertae sedis</taxon>
        <taxon>Mucoromycota</taxon>
        <taxon>Mortierellomycotina</taxon>
        <taxon>Mortierellomycetes</taxon>
        <taxon>Mortierellales</taxon>
        <taxon>Mortierellaceae</taxon>
        <taxon>Podila</taxon>
    </lineage>
</organism>
<feature type="region of interest" description="Disordered" evidence="3">
    <location>
        <begin position="382"/>
        <end position="450"/>
    </location>
</feature>
<dbReference type="CDD" id="cd00059">
    <property type="entry name" value="FH_FOX"/>
    <property type="match status" value="1"/>
</dbReference>
<dbReference type="Pfam" id="PF00250">
    <property type="entry name" value="Forkhead"/>
    <property type="match status" value="1"/>
</dbReference>
<evidence type="ECO:0000259" key="4">
    <source>
        <dbReference type="PROSITE" id="PS50039"/>
    </source>
</evidence>
<protein>
    <recommendedName>
        <fullName evidence="4">Fork-head domain-containing protein</fullName>
    </recommendedName>
</protein>
<feature type="DNA-binding region" description="Fork-head" evidence="2">
    <location>
        <begin position="272"/>
        <end position="390"/>
    </location>
</feature>
<feature type="domain" description="Fork-head" evidence="4">
    <location>
        <begin position="272"/>
        <end position="390"/>
    </location>
</feature>
<feature type="region of interest" description="Disordered" evidence="3">
    <location>
        <begin position="146"/>
        <end position="272"/>
    </location>
</feature>
<dbReference type="SMART" id="SM00339">
    <property type="entry name" value="FH"/>
    <property type="match status" value="1"/>
</dbReference>
<dbReference type="SUPFAM" id="SSF46785">
    <property type="entry name" value="Winged helix' DNA-binding domain"/>
    <property type="match status" value="1"/>
</dbReference>
<dbReference type="GO" id="GO:0000978">
    <property type="term" value="F:RNA polymerase II cis-regulatory region sequence-specific DNA binding"/>
    <property type="evidence" value="ECO:0007669"/>
    <property type="project" value="TreeGrafter"/>
</dbReference>
<keyword evidence="1 2" id="KW-0238">DNA-binding</keyword>
<feature type="compositionally biased region" description="Basic and acidic residues" evidence="3">
    <location>
        <begin position="106"/>
        <end position="116"/>
    </location>
</feature>
<dbReference type="AlphaFoldDB" id="A0A086TL75"/>
<feature type="compositionally biased region" description="Low complexity" evidence="3">
    <location>
        <begin position="180"/>
        <end position="208"/>
    </location>
</feature>
<feature type="compositionally biased region" description="Low complexity" evidence="3">
    <location>
        <begin position="541"/>
        <end position="556"/>
    </location>
</feature>
<proteinExistence type="predicted"/>
<dbReference type="PANTHER" id="PTHR11829:SF343">
    <property type="entry name" value="FORK-HEAD DOMAIN-CONTAINING PROTEIN"/>
    <property type="match status" value="1"/>
</dbReference>
<feature type="region of interest" description="Disordered" evidence="3">
    <location>
        <begin position="106"/>
        <end position="131"/>
    </location>
</feature>
<feature type="compositionally biased region" description="Low complexity" evidence="3">
    <location>
        <begin position="11"/>
        <end position="28"/>
    </location>
</feature>
<evidence type="ECO:0000256" key="2">
    <source>
        <dbReference type="PROSITE-ProRule" id="PRU00089"/>
    </source>
</evidence>
<feature type="compositionally biased region" description="Low complexity" evidence="3">
    <location>
        <begin position="396"/>
        <end position="413"/>
    </location>
</feature>
<feature type="compositionally biased region" description="Polar residues" evidence="3">
    <location>
        <begin position="524"/>
        <end position="534"/>
    </location>
</feature>
<dbReference type="PANTHER" id="PTHR11829">
    <property type="entry name" value="FORKHEAD BOX PROTEIN"/>
    <property type="match status" value="1"/>
</dbReference>
<dbReference type="GO" id="GO:0000981">
    <property type="term" value="F:DNA-binding transcription factor activity, RNA polymerase II-specific"/>
    <property type="evidence" value="ECO:0007669"/>
    <property type="project" value="TreeGrafter"/>
</dbReference>
<feature type="region of interest" description="Disordered" evidence="3">
    <location>
        <begin position="1"/>
        <end position="75"/>
    </location>
</feature>
<feature type="compositionally biased region" description="Acidic residues" evidence="3">
    <location>
        <begin position="586"/>
        <end position="614"/>
    </location>
</feature>
<dbReference type="Proteomes" id="UP000243308">
    <property type="component" value="Unassembled WGS sequence"/>
</dbReference>
<evidence type="ECO:0000313" key="6">
    <source>
        <dbReference type="Proteomes" id="UP000243308"/>
    </source>
</evidence>
<dbReference type="OrthoDB" id="5954824at2759"/>
<feature type="region of interest" description="Disordered" evidence="3">
    <location>
        <begin position="515"/>
        <end position="642"/>
    </location>
</feature>
<gene>
    <name evidence="5" type="ORF">MVEG_12094</name>
</gene>
<dbReference type="InterPro" id="IPR036388">
    <property type="entry name" value="WH-like_DNA-bd_sf"/>
</dbReference>
<sequence length="642" mass="71351">MGPSYDQSFKSEPLPEAHSSSSSYASQPPHRHSHHYQRPPPQDSRYEYPQMYPTHPHIHHGRRHGSYSIGDHRPHERYLERRNSYWEGDYHPPHSRYKAYDHYPPDHPEYPMEHPSRPTPPHARHYPLSTPVSVSHYPEREMYYYPQPPQQYHQGPPHPHPHSQQQQPMALSTHYEPQGSSFPSPSSPGATMPSRSGSTATGSTSRHSYTSPVSSVGEQEKRSLFLSKVSTGAKATKTTSTAATKASSPTQSKSGSRGGATGDLKTTRRRRRPNESYSIIIVKAIQSSQYQRLKLSEIYNYVSKEIPHMGNDKGWQNTVRHNLSHMKCFKRIMAKDAMLMGPLTTKEDTTDPPGTKSKGKRKAIKKGKGGYWILVPEHLEETSTQIRPKKNSMDHTTGSSASTSSSLALKGTGASSSPPAIGAPKRKSQDRAIPTHHQHRPPPLMMDHRGSLAGASSLWAQPRFPESHSFSQHPQSPPTSSQPHSHPCDRDMDVDKDVASMEIASMAIADTPYLQGSPYYPPGQHSSSRPTQSFARLPGVSQQQQSYPASSPSYSQCVGARGEEGEERLATCLSSPMSARSSRGSEEEDLDDDEDEDDDEEDEEEEYDEGEDSDDRSTGSRKDEGGGDARLGAGMSIHQLLN</sequence>
<keyword evidence="2" id="KW-0539">Nucleus</keyword>
<dbReference type="GO" id="GO:0005634">
    <property type="term" value="C:nucleus"/>
    <property type="evidence" value="ECO:0007669"/>
    <property type="project" value="UniProtKB-SubCell"/>
</dbReference>
<evidence type="ECO:0000256" key="1">
    <source>
        <dbReference type="ARBA" id="ARBA00023125"/>
    </source>
</evidence>
<feature type="compositionally biased region" description="Basic and acidic residues" evidence="3">
    <location>
        <begin position="615"/>
        <end position="627"/>
    </location>
</feature>
<dbReference type="InterPro" id="IPR001766">
    <property type="entry name" value="Fork_head_dom"/>
</dbReference>
<feature type="compositionally biased region" description="Low complexity" evidence="3">
    <location>
        <begin position="227"/>
        <end position="254"/>
    </location>
</feature>
<feature type="compositionally biased region" description="Basic residues" evidence="3">
    <location>
        <begin position="56"/>
        <end position="65"/>
    </location>
</feature>
<dbReference type="InterPro" id="IPR050211">
    <property type="entry name" value="FOX_domain-containing"/>
</dbReference>
<feature type="compositionally biased region" description="Basic residues" evidence="3">
    <location>
        <begin position="424"/>
        <end position="440"/>
    </location>
</feature>
<dbReference type="InterPro" id="IPR036390">
    <property type="entry name" value="WH_DNA-bd_sf"/>
</dbReference>
<keyword evidence="6" id="KW-1185">Reference proteome</keyword>